<name>A0A8J5SCK5_ZIZPA</name>
<organism evidence="2 3">
    <name type="scientific">Zizania palustris</name>
    <name type="common">Northern wild rice</name>
    <dbReference type="NCBI Taxonomy" id="103762"/>
    <lineage>
        <taxon>Eukaryota</taxon>
        <taxon>Viridiplantae</taxon>
        <taxon>Streptophyta</taxon>
        <taxon>Embryophyta</taxon>
        <taxon>Tracheophyta</taxon>
        <taxon>Spermatophyta</taxon>
        <taxon>Magnoliopsida</taxon>
        <taxon>Liliopsida</taxon>
        <taxon>Poales</taxon>
        <taxon>Poaceae</taxon>
        <taxon>BOP clade</taxon>
        <taxon>Oryzoideae</taxon>
        <taxon>Oryzeae</taxon>
        <taxon>Zizaniinae</taxon>
        <taxon>Zizania</taxon>
    </lineage>
</organism>
<reference evidence="2" key="1">
    <citation type="journal article" date="2021" name="bioRxiv">
        <title>Whole Genome Assembly and Annotation of Northern Wild Rice, Zizania palustris L., Supports a Whole Genome Duplication in the Zizania Genus.</title>
        <authorList>
            <person name="Haas M."/>
            <person name="Kono T."/>
            <person name="Macchietto M."/>
            <person name="Millas R."/>
            <person name="McGilp L."/>
            <person name="Shao M."/>
            <person name="Duquette J."/>
            <person name="Hirsch C.N."/>
            <person name="Kimball J."/>
        </authorList>
    </citation>
    <scope>NUCLEOTIDE SEQUENCE</scope>
    <source>
        <tissue evidence="2">Fresh leaf tissue</tissue>
    </source>
</reference>
<gene>
    <name evidence="2" type="ORF">GUJ93_ZPchr0004g40534</name>
</gene>
<evidence type="ECO:0000256" key="1">
    <source>
        <dbReference type="SAM" id="MobiDB-lite"/>
    </source>
</evidence>
<sequence>MQSPLMECYFARSACAASLDAPSSFAQQKQRPHASLPCTEGNVVLRRVQREANRKPNERENRRDLIPEKNRAKREVRRNDVGGAWRPGDIGWGAERWAGPERWPSWLGTRLRSGKRLAIGDAVVGAKRRIEATMEGCRLA</sequence>
<protein>
    <submittedName>
        <fullName evidence="2">Uncharacterized protein</fullName>
    </submittedName>
</protein>
<evidence type="ECO:0000313" key="3">
    <source>
        <dbReference type="Proteomes" id="UP000729402"/>
    </source>
</evidence>
<dbReference type="EMBL" id="JAAALK010000285">
    <property type="protein sequence ID" value="KAG8065442.1"/>
    <property type="molecule type" value="Genomic_DNA"/>
</dbReference>
<keyword evidence="3" id="KW-1185">Reference proteome</keyword>
<reference evidence="2" key="2">
    <citation type="submission" date="2021-02" db="EMBL/GenBank/DDBJ databases">
        <authorList>
            <person name="Kimball J.A."/>
            <person name="Haas M.W."/>
            <person name="Macchietto M."/>
            <person name="Kono T."/>
            <person name="Duquette J."/>
            <person name="Shao M."/>
        </authorList>
    </citation>
    <scope>NUCLEOTIDE SEQUENCE</scope>
    <source>
        <tissue evidence="2">Fresh leaf tissue</tissue>
    </source>
</reference>
<feature type="region of interest" description="Disordered" evidence="1">
    <location>
        <begin position="47"/>
        <end position="80"/>
    </location>
</feature>
<proteinExistence type="predicted"/>
<feature type="compositionally biased region" description="Basic and acidic residues" evidence="1">
    <location>
        <begin position="48"/>
        <end position="70"/>
    </location>
</feature>
<comment type="caution">
    <text evidence="2">The sequence shown here is derived from an EMBL/GenBank/DDBJ whole genome shotgun (WGS) entry which is preliminary data.</text>
</comment>
<dbReference type="AlphaFoldDB" id="A0A8J5SCK5"/>
<accession>A0A8J5SCK5</accession>
<dbReference type="Proteomes" id="UP000729402">
    <property type="component" value="Unassembled WGS sequence"/>
</dbReference>
<evidence type="ECO:0000313" key="2">
    <source>
        <dbReference type="EMBL" id="KAG8065442.1"/>
    </source>
</evidence>